<dbReference type="PANTHER" id="PTHR43854:SF1">
    <property type="entry name" value="INDOLEPYRUVATE OXIDOREDUCTASE SUBUNIT IORB"/>
    <property type="match status" value="1"/>
</dbReference>
<sequence length="554" mass="60260">MSAEHSSADTPWAKGLRPLTIAVLAMGGEGGGVLSNWIADTGRAAGWITQNTSVAGVAQRTGATVYYIEMVPPALQPAGGRRRPVLSTMPTPGQVDVVIASELMEAGRAVTRGFVTPDRTTLIASTNRVYSIEEKSKLGDGRVDSGELLRGAGNAAKTLISADFNRIASDAGSVISASLFGAFAGSGATDFTREECEAVIRATGKGVEASLRAFEAGFDTARAALQNPAETAGEPEREKVFLTLGTRPESPEEKAAKEEARLSEIALTRPHELVGSALRAQGERVSARFPAPARLTLLRGIVRTGLYQNEAYADRYLDRVARLVPFEHEGGDTRLLTEVARWTALWMCYQDTIQVAFQKIRTERLEAIRVEAKARDDEPVDIHDYLHPQVEEITDTLPVGIGRALRHNETFGRMVHLVASRGLKINTASVPGYTVLSTLARLRPIRPRSLRFVHEQREIDAWLDRIVEQATIDYDLACETAECARVLKGYGETWERGERRFTRLMEQSDRLLGRPDAAAALASLRTAALGDEKGTEFEAALAALDADQAAFARH</sequence>
<accession>A0ABZ3FND0</accession>
<keyword evidence="1" id="KW-0560">Oxidoreductase</keyword>
<dbReference type="InterPro" id="IPR052198">
    <property type="entry name" value="IorB_Oxidoreductase"/>
</dbReference>
<dbReference type="InterPro" id="IPR046667">
    <property type="entry name" value="DUF6537"/>
</dbReference>
<evidence type="ECO:0000259" key="2">
    <source>
        <dbReference type="Pfam" id="PF01558"/>
    </source>
</evidence>
<dbReference type="Proteomes" id="UP001442841">
    <property type="component" value="Chromosome"/>
</dbReference>
<dbReference type="EMBL" id="CP154795">
    <property type="protein sequence ID" value="XAN07538.1"/>
    <property type="molecule type" value="Genomic_DNA"/>
</dbReference>
<dbReference type="InterPro" id="IPR002869">
    <property type="entry name" value="Pyrv_flavodox_OxRed_cen"/>
</dbReference>
<dbReference type="Gene3D" id="3.40.920.10">
    <property type="entry name" value="Pyruvate-ferredoxin oxidoreductase, PFOR, domain III"/>
    <property type="match status" value="1"/>
</dbReference>
<name>A0ABZ3FND0_9ACTN</name>
<dbReference type="NCBIfam" id="NF006179">
    <property type="entry name" value="PRK08312.1"/>
    <property type="match status" value="1"/>
</dbReference>
<dbReference type="RefSeq" id="WP_425309003.1">
    <property type="nucleotide sequence ID" value="NZ_CP154795.1"/>
</dbReference>
<reference evidence="4 5" key="1">
    <citation type="submission" date="2024-04" db="EMBL/GenBank/DDBJ databases">
        <title>Isolation of an actinomycete strain from pig manure.</title>
        <authorList>
            <person name="Gong T."/>
            <person name="Yu Z."/>
            <person name="An M."/>
            <person name="Wei C."/>
            <person name="Yang W."/>
            <person name="Liu L."/>
        </authorList>
    </citation>
    <scope>NUCLEOTIDE SEQUENCE [LARGE SCALE GENOMIC DNA]</scope>
    <source>
        <strain evidence="4 5">ZF39</strain>
    </source>
</reference>
<feature type="domain" description="Pyruvate/ketoisovalerate oxidoreductase catalytic" evidence="2">
    <location>
        <begin position="27"/>
        <end position="219"/>
    </location>
</feature>
<proteinExistence type="predicted"/>
<keyword evidence="5" id="KW-1185">Reference proteome</keyword>
<evidence type="ECO:0000313" key="5">
    <source>
        <dbReference type="Proteomes" id="UP001442841"/>
    </source>
</evidence>
<evidence type="ECO:0000259" key="3">
    <source>
        <dbReference type="Pfam" id="PF20169"/>
    </source>
</evidence>
<protein>
    <submittedName>
        <fullName evidence="4">Indolepyruvate oxidoreductase subunit beta family protein</fullName>
    </submittedName>
</protein>
<dbReference type="Pfam" id="PF20169">
    <property type="entry name" value="DUF6537"/>
    <property type="match status" value="1"/>
</dbReference>
<dbReference type="InterPro" id="IPR019752">
    <property type="entry name" value="Pyrv/ketoisovalerate_OxRed_cat"/>
</dbReference>
<feature type="domain" description="DUF6537" evidence="3">
    <location>
        <begin position="307"/>
        <end position="506"/>
    </location>
</feature>
<gene>
    <name evidence="4" type="ORF">AADG42_09600</name>
</gene>
<evidence type="ECO:0000313" key="4">
    <source>
        <dbReference type="EMBL" id="XAN07538.1"/>
    </source>
</evidence>
<dbReference type="PANTHER" id="PTHR43854">
    <property type="entry name" value="INDOLEPYRUVATE OXIDOREDUCTASE SUBUNIT IORB"/>
    <property type="match status" value="1"/>
</dbReference>
<organism evidence="4 5">
    <name type="scientific">Ammonicoccus fulvus</name>
    <dbReference type="NCBI Taxonomy" id="3138240"/>
    <lineage>
        <taxon>Bacteria</taxon>
        <taxon>Bacillati</taxon>
        <taxon>Actinomycetota</taxon>
        <taxon>Actinomycetes</taxon>
        <taxon>Propionibacteriales</taxon>
        <taxon>Propionibacteriaceae</taxon>
        <taxon>Ammonicoccus</taxon>
    </lineage>
</organism>
<evidence type="ECO:0000256" key="1">
    <source>
        <dbReference type="ARBA" id="ARBA00023002"/>
    </source>
</evidence>
<dbReference type="Pfam" id="PF01558">
    <property type="entry name" value="POR"/>
    <property type="match status" value="1"/>
</dbReference>